<name>A0A1H7I6Q3_9PROT</name>
<feature type="domain" description="Ice-binding protein C-terminal" evidence="2">
    <location>
        <begin position="238"/>
        <end position="261"/>
    </location>
</feature>
<accession>A0A1H7I6Q3</accession>
<dbReference type="STRING" id="1233.SAMN05216387_10259"/>
<dbReference type="InterPro" id="IPR013424">
    <property type="entry name" value="Ice-binding_C"/>
</dbReference>
<dbReference type="NCBIfam" id="TIGR02595">
    <property type="entry name" value="PEP_CTERM"/>
    <property type="match status" value="1"/>
</dbReference>
<keyword evidence="1" id="KW-0732">Signal</keyword>
<dbReference type="EMBL" id="FOBH01000002">
    <property type="protein sequence ID" value="SEK57502.1"/>
    <property type="molecule type" value="Genomic_DNA"/>
</dbReference>
<dbReference type="NCBIfam" id="NF038126">
    <property type="entry name" value="PEP_CTERM_FxDxF"/>
    <property type="match status" value="1"/>
</dbReference>
<dbReference type="Proteomes" id="UP000198620">
    <property type="component" value="Unassembled WGS sequence"/>
</dbReference>
<protein>
    <submittedName>
        <fullName evidence="3">PEP-CTERM protein-sorting domain-containing protein</fullName>
    </submittedName>
</protein>
<evidence type="ECO:0000256" key="1">
    <source>
        <dbReference type="SAM" id="SignalP"/>
    </source>
</evidence>
<evidence type="ECO:0000313" key="4">
    <source>
        <dbReference type="Proteomes" id="UP000198620"/>
    </source>
</evidence>
<dbReference type="OrthoDB" id="8559805at2"/>
<dbReference type="Pfam" id="PF07589">
    <property type="entry name" value="PEP-CTERM"/>
    <property type="match status" value="1"/>
</dbReference>
<proteinExistence type="predicted"/>
<evidence type="ECO:0000313" key="3">
    <source>
        <dbReference type="EMBL" id="SEK57502.1"/>
    </source>
</evidence>
<gene>
    <name evidence="3" type="ORF">SAMN05216387_10259</name>
</gene>
<keyword evidence="4" id="KW-1185">Reference proteome</keyword>
<evidence type="ECO:0000259" key="2">
    <source>
        <dbReference type="Pfam" id="PF07589"/>
    </source>
</evidence>
<dbReference type="AlphaFoldDB" id="A0A1H7I6Q3"/>
<dbReference type="RefSeq" id="WP_090826982.1">
    <property type="nucleotide sequence ID" value="NZ_FOBH01000002.1"/>
</dbReference>
<sequence>MKRTLRYALLLASITSLPALAHVTYTGRNFGTFDSTYATSTLTDQAVPGNYGWIDGTDSDYGDSHKLRAYRFTLTEPTTVTLSFKEATSQVTDFRGNVFTSQLGLIPGFSLYQGLAHLAPEPSDHDFGALSLANRPAYTEGSFRALTDWSIGNDPGNLNGVTIPASLSFFKFIGNAYDGTGYGSDGTLDHMVSKTFSNLAAGDYSVFVGGADYLAQSLQNPDLNVQYGITGTLAAGVVPEPETYAMLLAGLSLMGVMVRRRISG</sequence>
<feature type="signal peptide" evidence="1">
    <location>
        <begin position="1"/>
        <end position="21"/>
    </location>
</feature>
<feature type="chain" id="PRO_5011691590" evidence="1">
    <location>
        <begin position="22"/>
        <end position="264"/>
    </location>
</feature>
<reference evidence="3 4" key="1">
    <citation type="submission" date="2016-10" db="EMBL/GenBank/DDBJ databases">
        <authorList>
            <person name="de Groot N.N."/>
        </authorList>
    </citation>
    <scope>NUCLEOTIDE SEQUENCE [LARGE SCALE GENOMIC DNA]</scope>
    <source>
        <strain evidence="3 4">Nv1</strain>
    </source>
</reference>
<organism evidence="3 4">
    <name type="scientific">Nitrosovibrio tenuis</name>
    <dbReference type="NCBI Taxonomy" id="1233"/>
    <lineage>
        <taxon>Bacteria</taxon>
        <taxon>Pseudomonadati</taxon>
        <taxon>Pseudomonadota</taxon>
        <taxon>Betaproteobacteria</taxon>
        <taxon>Nitrosomonadales</taxon>
        <taxon>Nitrosomonadaceae</taxon>
        <taxon>Nitrosovibrio</taxon>
    </lineage>
</organism>